<protein>
    <recommendedName>
        <fullName evidence="3">Carboxylic ester hydrolase</fullName>
        <ecNumber evidence="3">3.1.1.-</ecNumber>
    </recommendedName>
</protein>
<dbReference type="InterPro" id="IPR029058">
    <property type="entry name" value="AB_hydrolase_fold"/>
</dbReference>
<dbReference type="OrthoDB" id="408631at2759"/>
<comment type="similarity">
    <text evidence="1 3">Belongs to the type-B carboxylesterase/lipase family.</text>
</comment>
<organism evidence="5 6">
    <name type="scientific">Monascus purpureus</name>
    <name type="common">Red mold</name>
    <name type="synonym">Monascus anka</name>
    <dbReference type="NCBI Taxonomy" id="5098"/>
    <lineage>
        <taxon>Eukaryota</taxon>
        <taxon>Fungi</taxon>
        <taxon>Dikarya</taxon>
        <taxon>Ascomycota</taxon>
        <taxon>Pezizomycotina</taxon>
        <taxon>Eurotiomycetes</taxon>
        <taxon>Eurotiomycetidae</taxon>
        <taxon>Eurotiales</taxon>
        <taxon>Aspergillaceae</taxon>
        <taxon>Monascus</taxon>
    </lineage>
</organism>
<evidence type="ECO:0000313" key="5">
    <source>
        <dbReference type="EMBL" id="TQB70499.1"/>
    </source>
</evidence>
<keyword evidence="6" id="KW-1185">Reference proteome</keyword>
<dbReference type="InterPro" id="IPR019819">
    <property type="entry name" value="Carboxylesterase_B_CS"/>
</dbReference>
<dbReference type="SUPFAM" id="SSF53474">
    <property type="entry name" value="alpha/beta-Hydrolases"/>
    <property type="match status" value="1"/>
</dbReference>
<sequence length="564" mass="61189">MLGFKLLATFAAVVAPALGRPTESNPASLRGRSSQDLPVVDLGYELHQAIALESGLYNFSNIRYAAPPLGNLRFRAPVAPKTNRTVIQKGDVGRTCPSADPLWSTDIAPGFVLDYLTGKTFNGSADISSYPYVPKAQDQRATEDCLFLDVVTPKSIFDSNKKAPVLVWIYGGGYVGGDKSSSNATGLIKRSFTNGGKGIVYVAINYRLGAFGWLAGKDLQADGVANAALYDQRFALEWVKKNIHLFGGDPENITVMGESAGGGSILHQITSYGGNDGPLPFRRAILQSPGWLPVPHQDQQDETLQQFLQLLNVSTIQQARRLPSSKLIAANAYQVATKSAYGSFTYGPVVDGLFVPQPPGQMLIGGQFHHDVEILVGHNADEGILFTSPDDRVQDAFIQSIQALLDDIIPGMIDYMLSYLYPPVFDGRHGYKDNIGRASQVIADVAFQCNTDYLNRAFDNHTYSYMFSVPPAFHGQDVSYTFYNKPSNSSSSSSSVASVEVAYALQDYITSFVQTGVPKSPLGPAVFPVHGSDAQLVNLAPANITIIRDPTANPRCTWWESTSY</sequence>
<dbReference type="STRING" id="5098.A0A507QPW8"/>
<dbReference type="PANTHER" id="PTHR11559">
    <property type="entry name" value="CARBOXYLESTERASE"/>
    <property type="match status" value="1"/>
</dbReference>
<comment type="caution">
    <text evidence="5">The sequence shown here is derived from an EMBL/GenBank/DDBJ whole genome shotgun (WGS) entry which is preliminary data.</text>
</comment>
<dbReference type="EC" id="3.1.1.-" evidence="3"/>
<proteinExistence type="inferred from homology"/>
<dbReference type="GO" id="GO:0016787">
    <property type="term" value="F:hydrolase activity"/>
    <property type="evidence" value="ECO:0007669"/>
    <property type="project" value="UniProtKB-KW"/>
</dbReference>
<evidence type="ECO:0000256" key="2">
    <source>
        <dbReference type="ARBA" id="ARBA00022801"/>
    </source>
</evidence>
<dbReference type="InterPro" id="IPR050309">
    <property type="entry name" value="Type-B_Carboxylest/Lipase"/>
</dbReference>
<dbReference type="PROSITE" id="PS00122">
    <property type="entry name" value="CARBOXYLESTERASE_B_1"/>
    <property type="match status" value="1"/>
</dbReference>
<accession>A0A507QPW8</accession>
<evidence type="ECO:0000259" key="4">
    <source>
        <dbReference type="Pfam" id="PF00135"/>
    </source>
</evidence>
<keyword evidence="2 3" id="KW-0378">Hydrolase</keyword>
<feature type="domain" description="Carboxylesterase type B" evidence="4">
    <location>
        <begin position="54"/>
        <end position="533"/>
    </location>
</feature>
<dbReference type="Pfam" id="PF00135">
    <property type="entry name" value="COesterase"/>
    <property type="match status" value="1"/>
</dbReference>
<dbReference type="AlphaFoldDB" id="A0A507QPW8"/>
<dbReference type="Proteomes" id="UP000319663">
    <property type="component" value="Unassembled WGS sequence"/>
</dbReference>
<reference evidence="5 6" key="1">
    <citation type="submission" date="2019-06" db="EMBL/GenBank/DDBJ databases">
        <title>Wine fermentation using esterase from Monascus purpureus.</title>
        <authorList>
            <person name="Geng C."/>
            <person name="Zhang Y."/>
        </authorList>
    </citation>
    <scope>NUCLEOTIDE SEQUENCE [LARGE SCALE GENOMIC DNA]</scope>
    <source>
        <strain evidence="5">HQ1</strain>
    </source>
</reference>
<evidence type="ECO:0000256" key="3">
    <source>
        <dbReference type="RuleBase" id="RU361235"/>
    </source>
</evidence>
<dbReference type="InterPro" id="IPR019826">
    <property type="entry name" value="Carboxylesterase_B_AS"/>
</dbReference>
<name>A0A507QPW8_MONPU</name>
<keyword evidence="3" id="KW-0732">Signal</keyword>
<dbReference type="Gene3D" id="3.40.50.1820">
    <property type="entry name" value="alpha/beta hydrolase"/>
    <property type="match status" value="1"/>
</dbReference>
<dbReference type="PROSITE" id="PS00941">
    <property type="entry name" value="CARBOXYLESTERASE_B_2"/>
    <property type="match status" value="1"/>
</dbReference>
<dbReference type="InterPro" id="IPR002018">
    <property type="entry name" value="CarbesteraseB"/>
</dbReference>
<evidence type="ECO:0000256" key="1">
    <source>
        <dbReference type="ARBA" id="ARBA00005964"/>
    </source>
</evidence>
<feature type="chain" id="PRO_5021510709" description="Carboxylic ester hydrolase" evidence="3">
    <location>
        <begin position="20"/>
        <end position="564"/>
    </location>
</feature>
<evidence type="ECO:0000313" key="6">
    <source>
        <dbReference type="Proteomes" id="UP000319663"/>
    </source>
</evidence>
<gene>
    <name evidence="5" type="ORF">MPDQ_000414</name>
</gene>
<feature type="signal peptide" evidence="3">
    <location>
        <begin position="1"/>
        <end position="19"/>
    </location>
</feature>
<dbReference type="EMBL" id="VIFY01000106">
    <property type="protein sequence ID" value="TQB70499.1"/>
    <property type="molecule type" value="Genomic_DNA"/>
</dbReference>